<name>W8P084_9CAUD</name>
<dbReference type="KEGG" id="vg:18938343"/>
<dbReference type="PROSITE" id="PS51353">
    <property type="entry name" value="ARSC"/>
    <property type="match status" value="1"/>
</dbReference>
<dbReference type="OrthoDB" id="18944at10239"/>
<reference evidence="2 3" key="1">
    <citation type="journal article" date="2014" name="Arch. Virol.">
        <title>Complete genome sequence of a novel phage, vB_MoxS-ISF9, infecting methylotrophic Microbacterium: first report of a virulent Microbacterium phage.</title>
        <authorList>
            <person name="Zamani I."/>
            <person name="Bouzari M."/>
            <person name="Emtiazi G."/>
            <person name="Ghasemi S.M."/>
            <person name="Chang H.I."/>
        </authorList>
    </citation>
    <scope>NUCLEOTIDE SEQUENCE [LARGE SCALE GENOMIC DNA]</scope>
</reference>
<dbReference type="GeneID" id="18938343"/>
<keyword evidence="3" id="KW-1185">Reference proteome</keyword>
<dbReference type="RefSeq" id="YP_009021477.1">
    <property type="nucleotide sequence ID" value="NC_023859.1"/>
</dbReference>
<dbReference type="SUPFAM" id="SSF52833">
    <property type="entry name" value="Thioredoxin-like"/>
    <property type="match status" value="1"/>
</dbReference>
<dbReference type="EMBL" id="KJ173786">
    <property type="protein sequence ID" value="AHL18502.1"/>
    <property type="molecule type" value="Genomic_DNA"/>
</dbReference>
<dbReference type="Gene3D" id="3.40.30.10">
    <property type="entry name" value="Glutaredoxin"/>
    <property type="match status" value="1"/>
</dbReference>
<gene>
    <name evidence="2" type="ORF">ISF9_032</name>
</gene>
<dbReference type="Proteomes" id="UP000019700">
    <property type="component" value="Genome"/>
</dbReference>
<sequence length="82" mass="9054">MKIKLYTTPTCGTCKMAAKRLESKAVDLEVVDLTEHPDLLDDLKRRLDKGPAEQIQVPIFEDEAGGLFNITGLPELEARASV</sequence>
<dbReference type="Pfam" id="PF00462">
    <property type="entry name" value="Glutaredoxin"/>
    <property type="match status" value="1"/>
</dbReference>
<feature type="domain" description="Glutaredoxin" evidence="1">
    <location>
        <begin position="3"/>
        <end position="53"/>
    </location>
</feature>
<organism evidence="2 3">
    <name type="scientific">Microbacterium phage vB_MoxS-ISF9</name>
    <dbReference type="NCBI Taxonomy" id="1458670"/>
    <lineage>
        <taxon>Viruses</taxon>
        <taxon>Duplodnaviria</taxon>
        <taxon>Heunggongvirae</taxon>
        <taxon>Uroviricota</taxon>
        <taxon>Caudoviricetes</taxon>
        <taxon>Farahnazvirus</taxon>
        <taxon>Farahnazvirus ISF9</taxon>
    </lineage>
</organism>
<dbReference type="InterPro" id="IPR002109">
    <property type="entry name" value="Glutaredoxin"/>
</dbReference>
<proteinExistence type="predicted"/>
<accession>W8P084</accession>
<evidence type="ECO:0000313" key="3">
    <source>
        <dbReference type="Proteomes" id="UP000019700"/>
    </source>
</evidence>
<dbReference type="PROSITE" id="PS51354">
    <property type="entry name" value="GLUTAREDOXIN_2"/>
    <property type="match status" value="1"/>
</dbReference>
<dbReference type="InterPro" id="IPR006660">
    <property type="entry name" value="Arsenate_reductase-like"/>
</dbReference>
<evidence type="ECO:0000313" key="2">
    <source>
        <dbReference type="EMBL" id="AHL18502.1"/>
    </source>
</evidence>
<protein>
    <submittedName>
        <fullName evidence="2">Putative glutaredoxin</fullName>
    </submittedName>
</protein>
<dbReference type="InterPro" id="IPR036249">
    <property type="entry name" value="Thioredoxin-like_sf"/>
</dbReference>
<evidence type="ECO:0000259" key="1">
    <source>
        <dbReference type="Pfam" id="PF00462"/>
    </source>
</evidence>